<dbReference type="InterPro" id="IPR057326">
    <property type="entry name" value="KR_dom"/>
</dbReference>
<dbReference type="SMART" id="SM00822">
    <property type="entry name" value="PKS_KR"/>
    <property type="match status" value="1"/>
</dbReference>
<dbReference type="InterPro" id="IPR002347">
    <property type="entry name" value="SDR_fam"/>
</dbReference>
<evidence type="ECO:0000313" key="5">
    <source>
        <dbReference type="Proteomes" id="UP000234331"/>
    </source>
</evidence>
<dbReference type="PRINTS" id="PR00080">
    <property type="entry name" value="SDRFAMILY"/>
</dbReference>
<sequence length="244" mass="25101">MPKLDGKVAVITGATSGMALATAKLFVAEGAHVFITGRRKDKVDEAVTAIGHNVTGVQADSGNLNDLARLADTVREHHGRVDVLFASAGIGSVSDPLGSITPDSFDTLVAVNFRGTVFTVQYLLPLMSDGASIILNGTTSATKGIPGAGIYSASKAAVRSLARTWAAELKDRGIRVNVISPGSIDTALFSTVTPEFREQITSAIPLGRLGTSEEIAATALFLASADAGFITGANLVVDGGFSQV</sequence>
<dbReference type="PANTHER" id="PTHR43943">
    <property type="entry name" value="DEHYDROGENASE/REDUCTASE (SDR FAMILY) MEMBER 4"/>
    <property type="match status" value="1"/>
</dbReference>
<dbReference type="PRINTS" id="PR00081">
    <property type="entry name" value="GDHRDH"/>
</dbReference>
<accession>A0A2I2KPL2</accession>
<dbReference type="OrthoDB" id="9803333at2"/>
<dbReference type="AlphaFoldDB" id="A0A2I2KPL2"/>
<dbReference type="CDD" id="cd05233">
    <property type="entry name" value="SDR_c"/>
    <property type="match status" value="1"/>
</dbReference>
<evidence type="ECO:0000313" key="4">
    <source>
        <dbReference type="EMBL" id="SNQ47613.1"/>
    </source>
</evidence>
<dbReference type="Gene3D" id="3.40.50.720">
    <property type="entry name" value="NAD(P)-binding Rossmann-like Domain"/>
    <property type="match status" value="1"/>
</dbReference>
<dbReference type="GO" id="GO:0016491">
    <property type="term" value="F:oxidoreductase activity"/>
    <property type="evidence" value="ECO:0007669"/>
    <property type="project" value="UniProtKB-KW"/>
</dbReference>
<keyword evidence="2 4" id="KW-0560">Oxidoreductase</keyword>
<dbReference type="EC" id="1.-.-.-" evidence="4"/>
<dbReference type="EMBL" id="FZMO01000112">
    <property type="protein sequence ID" value="SNQ47613.1"/>
    <property type="molecule type" value="Genomic_DNA"/>
</dbReference>
<evidence type="ECO:0000256" key="2">
    <source>
        <dbReference type="ARBA" id="ARBA00023002"/>
    </source>
</evidence>
<feature type="domain" description="Ketoreductase" evidence="3">
    <location>
        <begin position="7"/>
        <end position="182"/>
    </location>
</feature>
<dbReference type="InterPro" id="IPR036291">
    <property type="entry name" value="NAD(P)-bd_dom_sf"/>
</dbReference>
<reference evidence="4 5" key="1">
    <citation type="submission" date="2017-06" db="EMBL/GenBank/DDBJ databases">
        <authorList>
            <person name="Kim H.J."/>
            <person name="Triplett B.A."/>
        </authorList>
    </citation>
    <scope>NUCLEOTIDE SEQUENCE [LARGE SCALE GENOMIC DNA]</scope>
    <source>
        <strain evidence="4">FRACA_ARgP5</strain>
    </source>
</reference>
<evidence type="ECO:0000256" key="1">
    <source>
        <dbReference type="ARBA" id="ARBA00006484"/>
    </source>
</evidence>
<dbReference type="Pfam" id="PF13561">
    <property type="entry name" value="adh_short_C2"/>
    <property type="match status" value="1"/>
</dbReference>
<keyword evidence="5" id="KW-1185">Reference proteome</keyword>
<dbReference type="SUPFAM" id="SSF51735">
    <property type="entry name" value="NAD(P)-binding Rossmann-fold domains"/>
    <property type="match status" value="1"/>
</dbReference>
<protein>
    <submittedName>
        <fullName evidence="4">Uncharacterized oxidoreductase YkvO</fullName>
        <ecNumber evidence="4">1.-.-.-</ecNumber>
    </submittedName>
</protein>
<dbReference type="PANTHER" id="PTHR43943:SF17">
    <property type="entry name" value="3-PHENYLPROPIONATE-DIHYDRODIOL_CINNAMIC ACID-DIHYDRODIOL DEHYDROGENASE"/>
    <property type="match status" value="1"/>
</dbReference>
<comment type="similarity">
    <text evidence="1">Belongs to the short-chain dehydrogenases/reductases (SDR) family.</text>
</comment>
<proteinExistence type="inferred from homology"/>
<dbReference type="Proteomes" id="UP000234331">
    <property type="component" value="Unassembled WGS sequence"/>
</dbReference>
<dbReference type="RefSeq" id="WP_101831432.1">
    <property type="nucleotide sequence ID" value="NZ_FZMO01000112.1"/>
</dbReference>
<organism evidence="4 5">
    <name type="scientific">Frankia canadensis</name>
    <dbReference type="NCBI Taxonomy" id="1836972"/>
    <lineage>
        <taxon>Bacteria</taxon>
        <taxon>Bacillati</taxon>
        <taxon>Actinomycetota</taxon>
        <taxon>Actinomycetes</taxon>
        <taxon>Frankiales</taxon>
        <taxon>Frankiaceae</taxon>
        <taxon>Frankia</taxon>
    </lineage>
</organism>
<name>A0A2I2KPL2_9ACTN</name>
<gene>
    <name evidence="4" type="primary">ykvO</name>
    <name evidence="4" type="ORF">FRACA_20009</name>
</gene>
<dbReference type="FunFam" id="3.40.50.720:FF:000084">
    <property type="entry name" value="Short-chain dehydrogenase reductase"/>
    <property type="match status" value="1"/>
</dbReference>
<evidence type="ECO:0000259" key="3">
    <source>
        <dbReference type="SMART" id="SM00822"/>
    </source>
</evidence>